<reference evidence="1" key="1">
    <citation type="submission" date="2021-06" db="EMBL/GenBank/DDBJ databases">
        <authorList>
            <person name="Kallberg Y."/>
            <person name="Tangrot J."/>
            <person name="Rosling A."/>
        </authorList>
    </citation>
    <scope>NUCLEOTIDE SEQUENCE</scope>
    <source>
        <strain evidence="1">MA453B</strain>
    </source>
</reference>
<accession>A0A9N9P766</accession>
<keyword evidence="2" id="KW-1185">Reference proteome</keyword>
<organism evidence="1 2">
    <name type="scientific">Dentiscutata erythropus</name>
    <dbReference type="NCBI Taxonomy" id="1348616"/>
    <lineage>
        <taxon>Eukaryota</taxon>
        <taxon>Fungi</taxon>
        <taxon>Fungi incertae sedis</taxon>
        <taxon>Mucoromycota</taxon>
        <taxon>Glomeromycotina</taxon>
        <taxon>Glomeromycetes</taxon>
        <taxon>Diversisporales</taxon>
        <taxon>Gigasporaceae</taxon>
        <taxon>Dentiscutata</taxon>
    </lineage>
</organism>
<protein>
    <submittedName>
        <fullName evidence="1">26854_t:CDS:1</fullName>
    </submittedName>
</protein>
<feature type="non-terminal residue" evidence="1">
    <location>
        <position position="73"/>
    </location>
</feature>
<gene>
    <name evidence="1" type="ORF">DERYTH_LOCUS22511</name>
</gene>
<evidence type="ECO:0000313" key="1">
    <source>
        <dbReference type="EMBL" id="CAG8796577.1"/>
    </source>
</evidence>
<dbReference type="Proteomes" id="UP000789405">
    <property type="component" value="Unassembled WGS sequence"/>
</dbReference>
<proteinExistence type="predicted"/>
<dbReference type="AlphaFoldDB" id="A0A9N9P766"/>
<evidence type="ECO:0000313" key="2">
    <source>
        <dbReference type="Proteomes" id="UP000789405"/>
    </source>
</evidence>
<comment type="caution">
    <text evidence="1">The sequence shown here is derived from an EMBL/GenBank/DDBJ whole genome shotgun (WGS) entry which is preliminary data.</text>
</comment>
<name>A0A9N9P766_9GLOM</name>
<sequence>VWIEDANHYRYRIAGNSDYVSCDGDDYTHFYFEDQTYYVVGKVAGSSGEEKVRGPFNADSICGITGDVGDWSF</sequence>
<dbReference type="OrthoDB" id="2303523at2759"/>
<feature type="non-terminal residue" evidence="1">
    <location>
        <position position="1"/>
    </location>
</feature>
<dbReference type="EMBL" id="CAJVPY010031439">
    <property type="protein sequence ID" value="CAG8796577.1"/>
    <property type="molecule type" value="Genomic_DNA"/>
</dbReference>